<gene>
    <name evidence="3" type="ORF">MUY34_14025</name>
</gene>
<feature type="domain" description="Gliding motility protein GldL-like N-terminal" evidence="2">
    <location>
        <begin position="19"/>
        <end position="56"/>
    </location>
</feature>
<evidence type="ECO:0000313" key="4">
    <source>
        <dbReference type="Proteomes" id="UP001203687"/>
    </source>
</evidence>
<feature type="transmembrane region" description="Helical" evidence="1">
    <location>
        <begin position="61"/>
        <end position="79"/>
    </location>
</feature>
<evidence type="ECO:0000256" key="1">
    <source>
        <dbReference type="SAM" id="Phobius"/>
    </source>
</evidence>
<protein>
    <recommendedName>
        <fullName evidence="2">Gliding motility protein GldL-like N-terminal domain-containing protein</fullName>
    </recommendedName>
</protein>
<feature type="transmembrane region" description="Helical" evidence="1">
    <location>
        <begin position="125"/>
        <end position="147"/>
    </location>
</feature>
<keyword evidence="1" id="KW-1133">Transmembrane helix</keyword>
<dbReference type="Proteomes" id="UP001203687">
    <property type="component" value="Unassembled WGS sequence"/>
</dbReference>
<reference evidence="3" key="1">
    <citation type="submission" date="2022-04" db="EMBL/GenBank/DDBJ databases">
        <authorList>
            <person name="Ren T."/>
        </authorList>
    </citation>
    <scope>NUCLEOTIDE SEQUENCE</scope>
    <source>
        <strain evidence="3">F63249</strain>
    </source>
</reference>
<keyword evidence="1" id="KW-0812">Transmembrane</keyword>
<feature type="transmembrane region" description="Helical" evidence="1">
    <location>
        <begin position="85"/>
        <end position="104"/>
    </location>
</feature>
<organism evidence="3 4">
    <name type="scientific">Psychroserpens algicola</name>
    <dbReference type="NCBI Taxonomy" id="1719034"/>
    <lineage>
        <taxon>Bacteria</taxon>
        <taxon>Pseudomonadati</taxon>
        <taxon>Bacteroidota</taxon>
        <taxon>Flavobacteriia</taxon>
        <taxon>Flavobacteriales</taxon>
        <taxon>Flavobacteriaceae</taxon>
        <taxon>Psychroserpens</taxon>
    </lineage>
</organism>
<feature type="domain" description="Gliding motility protein GldL-like N-terminal" evidence="2">
    <location>
        <begin position="130"/>
        <end position="159"/>
    </location>
</feature>
<keyword evidence="1" id="KW-0472">Membrane</keyword>
<dbReference type="Pfam" id="PF22827">
    <property type="entry name" value="GldL_N"/>
    <property type="match status" value="2"/>
</dbReference>
<dbReference type="EMBL" id="JALPQF010000015">
    <property type="protein sequence ID" value="MCK8481746.1"/>
    <property type="molecule type" value="Genomic_DNA"/>
</dbReference>
<accession>A0ABT0HBJ2</accession>
<evidence type="ECO:0000313" key="3">
    <source>
        <dbReference type="EMBL" id="MCK8481746.1"/>
    </source>
</evidence>
<evidence type="ECO:0000259" key="2">
    <source>
        <dbReference type="Pfam" id="PF22827"/>
    </source>
</evidence>
<comment type="caution">
    <text evidence="3">The sequence shown here is derived from an EMBL/GenBank/DDBJ whole genome shotgun (WGS) entry which is preliminary data.</text>
</comment>
<feature type="transmembrane region" description="Helical" evidence="1">
    <location>
        <begin position="153"/>
        <end position="173"/>
    </location>
</feature>
<keyword evidence="4" id="KW-1185">Reference proteome</keyword>
<feature type="transmembrane region" description="Helical" evidence="1">
    <location>
        <begin position="12"/>
        <end position="31"/>
    </location>
</feature>
<sequence>MNKPASKILTLPLRLAVIILIYGALFKVMHWPYANPLMGFGSISILLLYLIRFFYKKEKVILDYVKLVIVLLWVFKYIIGVFHIMSLPYIFEILLLALCIWWLIEEGLDFISNRKLKGHLFLKSLYYLFFGLTTCLLVVGIIFKIQHWPYGNIMFTLGVLLLSGLLLLDYFIVKRS</sequence>
<name>A0ABT0HBJ2_9FLAO</name>
<feature type="transmembrane region" description="Helical" evidence="1">
    <location>
        <begin position="37"/>
        <end position="54"/>
    </location>
</feature>
<dbReference type="InterPro" id="IPR055087">
    <property type="entry name" value="GldL-like_N"/>
</dbReference>
<proteinExistence type="predicted"/>
<dbReference type="RefSeq" id="WP_248413586.1">
    <property type="nucleotide sequence ID" value="NZ_JALPQF010000015.1"/>
</dbReference>